<keyword evidence="2 8" id="KW-0808">Transferase</keyword>
<keyword evidence="5 8" id="KW-0460">Magnesium</keyword>
<dbReference type="EMBL" id="BAABAB010000015">
    <property type="protein sequence ID" value="GAA3620005.1"/>
    <property type="molecule type" value="Genomic_DNA"/>
</dbReference>
<keyword evidence="7 8" id="KW-0275">Fatty acid biosynthesis</keyword>
<dbReference type="NCBIfam" id="TIGR00516">
    <property type="entry name" value="acpS"/>
    <property type="match status" value="1"/>
</dbReference>
<comment type="cofactor">
    <cofactor evidence="8">
        <name>Mg(2+)</name>
        <dbReference type="ChEBI" id="CHEBI:18420"/>
    </cofactor>
</comment>
<dbReference type="EC" id="2.7.8.7" evidence="8"/>
<dbReference type="HAMAP" id="MF_00101">
    <property type="entry name" value="AcpS"/>
    <property type="match status" value="1"/>
</dbReference>
<dbReference type="RefSeq" id="WP_344804515.1">
    <property type="nucleotide sequence ID" value="NZ_BAABAB010000015.1"/>
</dbReference>
<proteinExistence type="inferred from homology"/>
<dbReference type="NCBIfam" id="NF000832">
    <property type="entry name" value="PRK00070.3-2"/>
    <property type="match status" value="1"/>
</dbReference>
<comment type="caution">
    <text evidence="10">The sequence shown here is derived from an EMBL/GenBank/DDBJ whole genome shotgun (WGS) entry which is preliminary data.</text>
</comment>
<reference evidence="11" key="1">
    <citation type="journal article" date="2019" name="Int. J. Syst. Evol. Microbiol.">
        <title>The Global Catalogue of Microorganisms (GCM) 10K type strain sequencing project: providing services to taxonomists for standard genome sequencing and annotation.</title>
        <authorList>
            <consortium name="The Broad Institute Genomics Platform"/>
            <consortium name="The Broad Institute Genome Sequencing Center for Infectious Disease"/>
            <person name="Wu L."/>
            <person name="Ma J."/>
        </authorList>
    </citation>
    <scope>NUCLEOTIDE SEQUENCE [LARGE SCALE GENOMIC DNA]</scope>
    <source>
        <strain evidence="11">JCM 16929</strain>
    </source>
</reference>
<dbReference type="NCBIfam" id="TIGR00556">
    <property type="entry name" value="pantethn_trn"/>
    <property type="match status" value="1"/>
</dbReference>
<organism evidence="10 11">
    <name type="scientific">Microlunatus ginsengisoli</name>
    <dbReference type="NCBI Taxonomy" id="363863"/>
    <lineage>
        <taxon>Bacteria</taxon>
        <taxon>Bacillati</taxon>
        <taxon>Actinomycetota</taxon>
        <taxon>Actinomycetes</taxon>
        <taxon>Propionibacteriales</taxon>
        <taxon>Propionibacteriaceae</taxon>
        <taxon>Microlunatus</taxon>
    </lineage>
</organism>
<keyword evidence="6 8" id="KW-0443">Lipid metabolism</keyword>
<dbReference type="Gene3D" id="3.90.470.20">
    <property type="entry name" value="4'-phosphopantetheinyl transferase domain"/>
    <property type="match status" value="1"/>
</dbReference>
<evidence type="ECO:0000256" key="6">
    <source>
        <dbReference type="ARBA" id="ARBA00023098"/>
    </source>
</evidence>
<evidence type="ECO:0000259" key="9">
    <source>
        <dbReference type="Pfam" id="PF01648"/>
    </source>
</evidence>
<keyword evidence="11" id="KW-1185">Reference proteome</keyword>
<feature type="binding site" evidence="8">
    <location>
        <position position="8"/>
    </location>
    <ligand>
        <name>Mg(2+)</name>
        <dbReference type="ChEBI" id="CHEBI:18420"/>
    </ligand>
</feature>
<dbReference type="Pfam" id="PF01648">
    <property type="entry name" value="ACPS"/>
    <property type="match status" value="1"/>
</dbReference>
<dbReference type="InterPro" id="IPR004568">
    <property type="entry name" value="Ppantetheine-prot_Trfase_dom"/>
</dbReference>
<dbReference type="SUPFAM" id="SSF56214">
    <property type="entry name" value="4'-phosphopantetheinyl transferase"/>
    <property type="match status" value="1"/>
</dbReference>
<evidence type="ECO:0000256" key="8">
    <source>
        <dbReference type="HAMAP-Rule" id="MF_00101"/>
    </source>
</evidence>
<comment type="similarity">
    <text evidence="8">Belongs to the P-Pant transferase superfamily. AcpS family.</text>
</comment>
<keyword evidence="3 8" id="KW-0479">Metal-binding</keyword>
<dbReference type="InterPro" id="IPR002582">
    <property type="entry name" value="ACPS"/>
</dbReference>
<name>A0ABP6ZYH6_9ACTN</name>
<sequence length="116" mass="12091">MIVGIGIDVCDVERFAASIARRPGMVTRLFTPAEAERPIASLAARFAAKEALAKALGAPSGMSWQDAEIRTDASGRPWFAITGTVAERARELGIGTVHVSLSHDAGIASAVVVCEA</sequence>
<comment type="function">
    <text evidence="8">Transfers the 4'-phosphopantetheine moiety from coenzyme A to a Ser of acyl-carrier-protein.</text>
</comment>
<evidence type="ECO:0000256" key="4">
    <source>
        <dbReference type="ARBA" id="ARBA00022832"/>
    </source>
</evidence>
<evidence type="ECO:0000313" key="11">
    <source>
        <dbReference type="Proteomes" id="UP001501490"/>
    </source>
</evidence>
<comment type="catalytic activity">
    <reaction evidence="8">
        <text>apo-[ACP] + CoA = holo-[ACP] + adenosine 3',5'-bisphosphate + H(+)</text>
        <dbReference type="Rhea" id="RHEA:12068"/>
        <dbReference type="Rhea" id="RHEA-COMP:9685"/>
        <dbReference type="Rhea" id="RHEA-COMP:9690"/>
        <dbReference type="ChEBI" id="CHEBI:15378"/>
        <dbReference type="ChEBI" id="CHEBI:29999"/>
        <dbReference type="ChEBI" id="CHEBI:57287"/>
        <dbReference type="ChEBI" id="CHEBI:58343"/>
        <dbReference type="ChEBI" id="CHEBI:64479"/>
        <dbReference type="EC" id="2.7.8.7"/>
    </reaction>
</comment>
<feature type="domain" description="4'-phosphopantetheinyl transferase" evidence="9">
    <location>
        <begin position="4"/>
        <end position="89"/>
    </location>
</feature>
<dbReference type="Proteomes" id="UP001501490">
    <property type="component" value="Unassembled WGS sequence"/>
</dbReference>
<evidence type="ECO:0000256" key="2">
    <source>
        <dbReference type="ARBA" id="ARBA00022679"/>
    </source>
</evidence>
<keyword evidence="8" id="KW-0963">Cytoplasm</keyword>
<comment type="subcellular location">
    <subcellularLocation>
        <location evidence="8">Cytoplasm</location>
    </subcellularLocation>
</comment>
<gene>
    <name evidence="8" type="primary">acpS</name>
    <name evidence="10" type="ORF">GCM10022236_22840</name>
</gene>
<dbReference type="InterPro" id="IPR037143">
    <property type="entry name" value="4-PPantetheinyl_Trfase_dom_sf"/>
</dbReference>
<keyword evidence="1 8" id="KW-0444">Lipid biosynthesis</keyword>
<evidence type="ECO:0000256" key="7">
    <source>
        <dbReference type="ARBA" id="ARBA00023160"/>
    </source>
</evidence>
<protein>
    <recommendedName>
        <fullName evidence="8">Holo-[acyl-carrier-protein] synthase</fullName>
        <shortName evidence="8">Holo-ACP synthase</shortName>
        <ecNumber evidence="8">2.7.8.7</ecNumber>
    </recommendedName>
    <alternativeName>
        <fullName evidence="8">4'-phosphopantetheinyl transferase AcpS</fullName>
    </alternativeName>
</protein>
<keyword evidence="4 8" id="KW-0276">Fatty acid metabolism</keyword>
<evidence type="ECO:0000256" key="5">
    <source>
        <dbReference type="ARBA" id="ARBA00022842"/>
    </source>
</evidence>
<evidence type="ECO:0000256" key="1">
    <source>
        <dbReference type="ARBA" id="ARBA00022516"/>
    </source>
</evidence>
<evidence type="ECO:0000313" key="10">
    <source>
        <dbReference type="EMBL" id="GAA3620005.1"/>
    </source>
</evidence>
<evidence type="ECO:0000256" key="3">
    <source>
        <dbReference type="ARBA" id="ARBA00022723"/>
    </source>
</evidence>
<dbReference type="InterPro" id="IPR008278">
    <property type="entry name" value="4-PPantetheinyl_Trfase_dom"/>
</dbReference>
<feature type="binding site" evidence="8">
    <location>
        <position position="50"/>
    </location>
    <ligand>
        <name>Mg(2+)</name>
        <dbReference type="ChEBI" id="CHEBI:18420"/>
    </ligand>
</feature>
<accession>A0ABP6ZYH6</accession>